<dbReference type="PANTHER" id="PTHR46509">
    <property type="entry name" value="PHOSPHOADENOSINE PHOSPHOSULFATE REDUCTASE"/>
    <property type="match status" value="1"/>
</dbReference>
<gene>
    <name evidence="4" type="ORF">C5O00_08355</name>
</gene>
<dbReference type="SUPFAM" id="SSF52402">
    <property type="entry name" value="Adenine nucleotide alpha hydrolases-like"/>
    <property type="match status" value="1"/>
</dbReference>
<evidence type="ECO:0000313" key="5">
    <source>
        <dbReference type="Proteomes" id="UP000238442"/>
    </source>
</evidence>
<dbReference type="InterPro" id="IPR014729">
    <property type="entry name" value="Rossmann-like_a/b/a_fold"/>
</dbReference>
<proteinExistence type="inferred from homology"/>
<evidence type="ECO:0000313" key="4">
    <source>
        <dbReference type="EMBL" id="AVI51186.1"/>
    </source>
</evidence>
<dbReference type="KEGG" id="aue:C5O00_08355"/>
<dbReference type="RefSeq" id="WP_105216427.1">
    <property type="nucleotide sequence ID" value="NZ_CP027062.1"/>
</dbReference>
<dbReference type="EMBL" id="CP027062">
    <property type="protein sequence ID" value="AVI51186.1"/>
    <property type="molecule type" value="Genomic_DNA"/>
</dbReference>
<feature type="domain" description="Phosphoadenosine phosphosulphate reductase" evidence="3">
    <location>
        <begin position="35"/>
        <end position="188"/>
    </location>
</feature>
<evidence type="ECO:0000256" key="1">
    <source>
        <dbReference type="ARBA" id="ARBA00009732"/>
    </source>
</evidence>
<protein>
    <submittedName>
        <fullName evidence="4">Phosphoadenylylsulfate reductase</fullName>
    </submittedName>
</protein>
<dbReference type="GO" id="GO:0019379">
    <property type="term" value="P:sulfate assimilation, phosphoadenylyl sulfate reduction by phosphoadenylyl-sulfate reductase (thioredoxin)"/>
    <property type="evidence" value="ECO:0007669"/>
    <property type="project" value="TreeGrafter"/>
</dbReference>
<dbReference type="GO" id="GO:0004604">
    <property type="term" value="F:phosphoadenylyl-sulfate reductase (thioredoxin) activity"/>
    <property type="evidence" value="ECO:0007669"/>
    <property type="project" value="TreeGrafter"/>
</dbReference>
<dbReference type="GO" id="GO:0005737">
    <property type="term" value="C:cytoplasm"/>
    <property type="evidence" value="ECO:0007669"/>
    <property type="project" value="TreeGrafter"/>
</dbReference>
<name>A0A2S0HX38_9FLAO</name>
<keyword evidence="5" id="KW-1185">Reference proteome</keyword>
<reference evidence="4 5" key="1">
    <citation type="submission" date="2018-02" db="EMBL/GenBank/DDBJ databases">
        <title>Genomic analysis of the strain RR4-38 isolated from a seawater recirculating aquaculture system.</title>
        <authorList>
            <person name="Kim Y.-S."/>
            <person name="Jang Y.H."/>
            <person name="Kim K.-H."/>
        </authorList>
    </citation>
    <scope>NUCLEOTIDE SEQUENCE [LARGE SCALE GENOMIC DNA]</scope>
    <source>
        <strain evidence="4 5">RR4-38</strain>
    </source>
</reference>
<dbReference type="OrthoDB" id="9794018at2"/>
<comment type="similarity">
    <text evidence="1">Belongs to the PAPS reductase family. CysH subfamily.</text>
</comment>
<dbReference type="Gene3D" id="3.40.50.620">
    <property type="entry name" value="HUPs"/>
    <property type="match status" value="1"/>
</dbReference>
<dbReference type="Pfam" id="PF01507">
    <property type="entry name" value="PAPS_reduct"/>
    <property type="match status" value="1"/>
</dbReference>
<organism evidence="4 5">
    <name type="scientific">Pukyongia salina</name>
    <dbReference type="NCBI Taxonomy" id="2094025"/>
    <lineage>
        <taxon>Bacteria</taxon>
        <taxon>Pseudomonadati</taxon>
        <taxon>Bacteroidota</taxon>
        <taxon>Flavobacteriia</taxon>
        <taxon>Flavobacteriales</taxon>
        <taxon>Flavobacteriaceae</taxon>
        <taxon>Pukyongia</taxon>
    </lineage>
</organism>
<sequence length="210" mass="24242">MNTITSENIHLFNQNLRYEEPAEIISFALGLAKNPLVTTSFGPYSAVLLHAVTNQKKDIKVVWCDTGYNTDETYEHAKYLMETLHLNIEIFAPKYTTAFLNHTIGRPDIENPKHAVFSEKVKLEPFTRALNKYKPDVWFTNIRAGQTKHRDSLDILSLDEDGILKVSPFYYFTDAQLKSYLSLHKLPAEFNYFDPVKALENRECGIHLRN</sequence>
<comment type="pathway">
    <text evidence="2">Sulfur metabolism; hydrogen sulfide biosynthesis; sulfite from sulfate.</text>
</comment>
<evidence type="ECO:0000256" key="2">
    <source>
        <dbReference type="ARBA" id="ARBA00024327"/>
    </source>
</evidence>
<dbReference type="InterPro" id="IPR002500">
    <property type="entry name" value="PAPS_reduct_dom"/>
</dbReference>
<dbReference type="PANTHER" id="PTHR46509:SF1">
    <property type="entry name" value="PHOSPHOADENOSINE PHOSPHOSULFATE REDUCTASE"/>
    <property type="match status" value="1"/>
</dbReference>
<dbReference type="AlphaFoldDB" id="A0A2S0HX38"/>
<accession>A0A2S0HX38</accession>
<dbReference type="Proteomes" id="UP000238442">
    <property type="component" value="Chromosome"/>
</dbReference>
<evidence type="ECO:0000259" key="3">
    <source>
        <dbReference type="Pfam" id="PF01507"/>
    </source>
</evidence>